<reference evidence="2 3" key="1">
    <citation type="submission" date="2012-04" db="EMBL/GenBank/DDBJ databases">
        <title>The Genome Sequence of Saprolegnia declina VS20.</title>
        <authorList>
            <consortium name="The Broad Institute Genome Sequencing Platform"/>
            <person name="Russ C."/>
            <person name="Nusbaum C."/>
            <person name="Tyler B."/>
            <person name="van West P."/>
            <person name="Dieguez-Uribeondo J."/>
            <person name="de Bruijn I."/>
            <person name="Tripathy S."/>
            <person name="Jiang R."/>
            <person name="Young S.K."/>
            <person name="Zeng Q."/>
            <person name="Gargeya S."/>
            <person name="Fitzgerald M."/>
            <person name="Haas B."/>
            <person name="Abouelleil A."/>
            <person name="Alvarado L."/>
            <person name="Arachchi H.M."/>
            <person name="Berlin A."/>
            <person name="Chapman S.B."/>
            <person name="Goldberg J."/>
            <person name="Griggs A."/>
            <person name="Gujja S."/>
            <person name="Hansen M."/>
            <person name="Howarth C."/>
            <person name="Imamovic A."/>
            <person name="Larimer J."/>
            <person name="McCowen C."/>
            <person name="Montmayeur A."/>
            <person name="Murphy C."/>
            <person name="Neiman D."/>
            <person name="Pearson M."/>
            <person name="Priest M."/>
            <person name="Roberts A."/>
            <person name="Saif S."/>
            <person name="Shea T."/>
            <person name="Sisk P."/>
            <person name="Sykes S."/>
            <person name="Wortman J."/>
            <person name="Nusbaum C."/>
            <person name="Birren B."/>
        </authorList>
    </citation>
    <scope>NUCLEOTIDE SEQUENCE [LARGE SCALE GENOMIC DNA]</scope>
    <source>
        <strain evidence="2 3">VS20</strain>
    </source>
</reference>
<dbReference type="GO" id="GO:0005524">
    <property type="term" value="F:ATP binding"/>
    <property type="evidence" value="ECO:0007669"/>
    <property type="project" value="InterPro"/>
</dbReference>
<evidence type="ECO:0000259" key="1">
    <source>
        <dbReference type="PROSITE" id="PS50011"/>
    </source>
</evidence>
<keyword evidence="3" id="KW-1185">Reference proteome</keyword>
<dbReference type="Pfam" id="PF07714">
    <property type="entry name" value="PK_Tyr_Ser-Thr"/>
    <property type="match status" value="1"/>
</dbReference>
<dbReference type="OMA" id="CIYLTSE"/>
<dbReference type="STRING" id="1156394.T0PZQ6"/>
<dbReference type="InterPro" id="IPR000719">
    <property type="entry name" value="Prot_kinase_dom"/>
</dbReference>
<name>T0PZQ6_SAPDV</name>
<dbReference type="InterPro" id="IPR011009">
    <property type="entry name" value="Kinase-like_dom_sf"/>
</dbReference>
<organism evidence="2 3">
    <name type="scientific">Saprolegnia diclina (strain VS20)</name>
    <dbReference type="NCBI Taxonomy" id="1156394"/>
    <lineage>
        <taxon>Eukaryota</taxon>
        <taxon>Sar</taxon>
        <taxon>Stramenopiles</taxon>
        <taxon>Oomycota</taxon>
        <taxon>Saprolegniomycetes</taxon>
        <taxon>Saprolegniales</taxon>
        <taxon>Saprolegniaceae</taxon>
        <taxon>Saprolegnia</taxon>
    </lineage>
</organism>
<accession>T0PZQ6</accession>
<keyword evidence="2" id="KW-0418">Kinase</keyword>
<dbReference type="SUPFAM" id="SSF56112">
    <property type="entry name" value="Protein kinase-like (PK-like)"/>
    <property type="match status" value="1"/>
</dbReference>
<evidence type="ECO:0000313" key="3">
    <source>
        <dbReference type="Proteomes" id="UP000030762"/>
    </source>
</evidence>
<dbReference type="AlphaFoldDB" id="T0PZQ6"/>
<evidence type="ECO:0000313" key="2">
    <source>
        <dbReference type="EMBL" id="EQC26580.1"/>
    </source>
</evidence>
<dbReference type="VEuPathDB" id="FungiDB:SDRG_15610"/>
<dbReference type="PANTHER" id="PTHR44329">
    <property type="entry name" value="SERINE/THREONINE-PROTEIN KINASE TNNI3K-RELATED"/>
    <property type="match status" value="1"/>
</dbReference>
<proteinExistence type="predicted"/>
<gene>
    <name evidence="2" type="ORF">SDRG_15610</name>
</gene>
<dbReference type="Proteomes" id="UP000030762">
    <property type="component" value="Unassembled WGS sequence"/>
</dbReference>
<dbReference type="GeneID" id="19956337"/>
<keyword evidence="2" id="KW-0808">Transferase</keyword>
<sequence>MNALLTPLASVLDTLCTPDEGIVDVGKVLDMPVTAPFTAVHAGTLWGVDVLIYVLPLDTLPATMRFPVRMGSLFFGETTEASKMLALRCMMHKEHAFYVVTERTANGVLRSLLESQTLLDVRSSLQILLDVAIGMRYLHDRDIIHRSLTASSVHLTKFGAKIGSHTFCREIDTRPMTNIGIPFYAAPEILVGNHVYTEKVDVYSFAMRTYTATSLDPYANVDAPEAKILKFIVQHHYRPVFVRTSEWPAALFTLMEKCWHPDPQERPSFPVIVERLEAMLVEQA</sequence>
<dbReference type="RefSeq" id="XP_008620010.1">
    <property type="nucleotide sequence ID" value="XM_008621788.1"/>
</dbReference>
<dbReference type="InParanoid" id="T0PZQ6"/>
<dbReference type="InterPro" id="IPR051681">
    <property type="entry name" value="Ser/Thr_Kinases-Pseudokinases"/>
</dbReference>
<protein>
    <submittedName>
        <fullName evidence="2">TKL protein kinase</fullName>
    </submittedName>
</protein>
<dbReference type="Gene3D" id="1.10.510.10">
    <property type="entry name" value="Transferase(Phosphotransferase) domain 1"/>
    <property type="match status" value="1"/>
</dbReference>
<dbReference type="EMBL" id="JH767227">
    <property type="protein sequence ID" value="EQC26580.1"/>
    <property type="molecule type" value="Genomic_DNA"/>
</dbReference>
<dbReference type="OrthoDB" id="192449at2759"/>
<dbReference type="InterPro" id="IPR001245">
    <property type="entry name" value="Ser-Thr/Tyr_kinase_cat_dom"/>
</dbReference>
<feature type="domain" description="Protein kinase" evidence="1">
    <location>
        <begin position="9"/>
        <end position="280"/>
    </location>
</feature>
<dbReference type="PROSITE" id="PS50011">
    <property type="entry name" value="PROTEIN_KINASE_DOM"/>
    <property type="match status" value="1"/>
</dbReference>
<dbReference type="eggNOG" id="KOG0192">
    <property type="taxonomic scope" value="Eukaryota"/>
</dbReference>
<dbReference type="GO" id="GO:0004674">
    <property type="term" value="F:protein serine/threonine kinase activity"/>
    <property type="evidence" value="ECO:0007669"/>
    <property type="project" value="TreeGrafter"/>
</dbReference>
<dbReference type="PRINTS" id="PR00109">
    <property type="entry name" value="TYRKINASE"/>
</dbReference>